<evidence type="ECO:0000256" key="1">
    <source>
        <dbReference type="ARBA" id="ARBA00004141"/>
    </source>
</evidence>
<gene>
    <name evidence="9" type="ordered locus">Trad_1496</name>
</gene>
<organism evidence="9 10">
    <name type="scientific">Truepera radiovictrix (strain DSM 17093 / CIP 108686 / LMG 22925 / RQ-24)</name>
    <dbReference type="NCBI Taxonomy" id="649638"/>
    <lineage>
        <taxon>Bacteria</taxon>
        <taxon>Thermotogati</taxon>
        <taxon>Deinococcota</taxon>
        <taxon>Deinococci</taxon>
        <taxon>Trueperales</taxon>
        <taxon>Trueperaceae</taxon>
        <taxon>Truepera</taxon>
    </lineage>
</organism>
<keyword evidence="6" id="KW-0408">Iron</keyword>
<feature type="transmembrane region" description="Helical" evidence="7">
    <location>
        <begin position="223"/>
        <end position="247"/>
    </location>
</feature>
<reference evidence="10" key="1">
    <citation type="submission" date="2010-05" db="EMBL/GenBank/DDBJ databases">
        <title>The complete genome of Truepera radiovictris DSM 17093.</title>
        <authorList>
            <consortium name="US DOE Joint Genome Institute (JGI-PGF)"/>
            <person name="Lucas S."/>
            <person name="Copeland A."/>
            <person name="Lapidus A."/>
            <person name="Glavina del Rio T."/>
            <person name="Dalin E."/>
            <person name="Tice H."/>
            <person name="Bruce D."/>
            <person name="Goodwin L."/>
            <person name="Pitluck S."/>
            <person name="Kyrpides N."/>
            <person name="Mavromatis K."/>
            <person name="Ovchinnikova G."/>
            <person name="Munk A.C."/>
            <person name="Detter J.C."/>
            <person name="Han C."/>
            <person name="Tapia R."/>
            <person name="Land M."/>
            <person name="Hauser L."/>
            <person name="Markowitz V."/>
            <person name="Cheng J.-F."/>
            <person name="Hugenholtz P."/>
            <person name="Woyke T."/>
            <person name="Wu D."/>
            <person name="Tindall B."/>
            <person name="Pomrenke H.G."/>
            <person name="Brambilla E."/>
            <person name="Klenk H.-P."/>
            <person name="Eisen J.A."/>
        </authorList>
    </citation>
    <scope>NUCLEOTIDE SEQUENCE [LARGE SCALE GENOMIC DNA]</scope>
    <source>
        <strain evidence="10">DSM 17093 / CIP 108686 / LMG 22925 / RQ-24</strain>
    </source>
</reference>
<feature type="transmembrane region" description="Helical" evidence="7">
    <location>
        <begin position="465"/>
        <end position="487"/>
    </location>
</feature>
<dbReference type="GO" id="GO:0016020">
    <property type="term" value="C:membrane"/>
    <property type="evidence" value="ECO:0007669"/>
    <property type="project" value="UniProtKB-SubCell"/>
</dbReference>
<keyword evidence="6" id="KW-0479">Metal-binding</keyword>
<keyword evidence="6" id="KW-0249">Electron transport</keyword>
<dbReference type="AlphaFoldDB" id="D7CXL5"/>
<evidence type="ECO:0000256" key="2">
    <source>
        <dbReference type="ARBA" id="ARBA00022660"/>
    </source>
</evidence>
<dbReference type="PANTHER" id="PTHR10422">
    <property type="entry name" value="CYTOCHROME C OXIDASE SUBUNIT 1"/>
    <property type="match status" value="1"/>
</dbReference>
<dbReference type="GO" id="GO:0009060">
    <property type="term" value="P:aerobic respiration"/>
    <property type="evidence" value="ECO:0007669"/>
    <property type="project" value="InterPro"/>
</dbReference>
<dbReference type="InterPro" id="IPR000883">
    <property type="entry name" value="Cyt_C_Oxase_1"/>
</dbReference>
<name>D7CXL5_TRURR</name>
<evidence type="ECO:0000259" key="8">
    <source>
        <dbReference type="PROSITE" id="PS50855"/>
    </source>
</evidence>
<dbReference type="eggNOG" id="COG0843">
    <property type="taxonomic scope" value="Bacteria"/>
</dbReference>
<dbReference type="EMBL" id="CP002049">
    <property type="protein sequence ID" value="ADI14617.1"/>
    <property type="molecule type" value="Genomic_DNA"/>
</dbReference>
<feature type="transmembrane region" description="Helical" evidence="7">
    <location>
        <begin position="177"/>
        <end position="203"/>
    </location>
</feature>
<dbReference type="GO" id="GO:0004129">
    <property type="term" value="F:cytochrome-c oxidase activity"/>
    <property type="evidence" value="ECO:0007669"/>
    <property type="project" value="InterPro"/>
</dbReference>
<dbReference type="RefSeq" id="WP_013177985.1">
    <property type="nucleotide sequence ID" value="NC_014221.1"/>
</dbReference>
<dbReference type="PROSITE" id="PS50855">
    <property type="entry name" value="COX1"/>
    <property type="match status" value="1"/>
</dbReference>
<dbReference type="OrthoDB" id="9764568at2"/>
<keyword evidence="4 7" id="KW-1133">Transmembrane helix</keyword>
<dbReference type="Pfam" id="PF00115">
    <property type="entry name" value="COX1"/>
    <property type="match status" value="1"/>
</dbReference>
<evidence type="ECO:0000256" key="3">
    <source>
        <dbReference type="ARBA" id="ARBA00022692"/>
    </source>
</evidence>
<evidence type="ECO:0000256" key="6">
    <source>
        <dbReference type="RuleBase" id="RU000370"/>
    </source>
</evidence>
<dbReference type="InterPro" id="IPR023615">
    <property type="entry name" value="Cyt_c_Oxase_su1_BS"/>
</dbReference>
<dbReference type="KEGG" id="tra:Trad_1496"/>
<keyword evidence="6" id="KW-0349">Heme</keyword>
<dbReference type="PROSITE" id="PS00077">
    <property type="entry name" value="COX1_CUB"/>
    <property type="match status" value="1"/>
</dbReference>
<evidence type="ECO:0000256" key="4">
    <source>
        <dbReference type="ARBA" id="ARBA00022989"/>
    </source>
</evidence>
<keyword evidence="2 6" id="KW-0679">Respiratory chain</keyword>
<protein>
    <submittedName>
        <fullName evidence="9">Cytochrome c oxidase subunit I</fullName>
    </submittedName>
</protein>
<proteinExistence type="inferred from homology"/>
<dbReference type="STRING" id="649638.Trad_1496"/>
<dbReference type="PANTHER" id="PTHR10422:SF40">
    <property type="entry name" value="CYTOCHROME C OXIDASE SUBUNIT I"/>
    <property type="match status" value="1"/>
</dbReference>
<feature type="transmembrane region" description="Helical" evidence="7">
    <location>
        <begin position="259"/>
        <end position="277"/>
    </location>
</feature>
<dbReference type="InterPro" id="IPR036927">
    <property type="entry name" value="Cyt_c_oxase-like_su1_sf"/>
</dbReference>
<sequence length="559" mass="61742">MAVSTAALPHAATAHPEKRVTLAFLLTGLLALLVGALLGPFQALNYAGINLYDALPFLRSYYQGLTLHGVLNAFVFTTFFISGILLYLPARELDLRPDMTLAWGSYVTMLLGLVLAAWAVLSNTSTVLYTFYPPLQGHWAFYLGLTLVVLASTAVGFETIRLRARWKRQNPDKVTPLVTYMSVVTWLMWWLATTGIVLEMVFLLLPWSFGLIGGVDPELARTLFWWTGHPIVYFWVLPAYVSWYALLPRQAGGELVSDSLARLAFIMFLLFSVPVGFHHQFTDPGVPAPWKITHSLLTMMVGIPSLLTAFTVGASLELGGRRRGGRGVLGWIPKLPWRDPSFTAQVLAMVSFIFGGAGGIVLASFNLNILLHNTAWVPGHFHITVGTATTLTFLGLTFWLVPHLTKKPLFAPRMALASAWAWFGGMMIFAFGMHWQGYLAVPRRAQISALTGNWEGAYANAAVPMFFTGLSGVVLLTAVLLYFTVLFGTLFSRRKLPDGEVPAIPFSRTVALRSEGVLRVMDTLRAWFALAVLLVIVAYGPTVISMWLDQLPVPGVRYW</sequence>
<evidence type="ECO:0000256" key="5">
    <source>
        <dbReference type="ARBA" id="ARBA00023136"/>
    </source>
</evidence>
<keyword evidence="10" id="KW-1185">Reference proteome</keyword>
<feature type="transmembrane region" description="Helical" evidence="7">
    <location>
        <begin position="67"/>
        <end position="88"/>
    </location>
</feature>
<comment type="similarity">
    <text evidence="6">Belongs to the heme-copper respiratory oxidase family.</text>
</comment>
<keyword evidence="5 7" id="KW-0472">Membrane</keyword>
<feature type="transmembrane region" description="Helical" evidence="7">
    <location>
        <begin position="139"/>
        <end position="157"/>
    </location>
</feature>
<keyword evidence="6" id="KW-0813">Transport</keyword>
<dbReference type="Proteomes" id="UP000000379">
    <property type="component" value="Chromosome"/>
</dbReference>
<feature type="domain" description="Cytochrome oxidase subunit I profile" evidence="8">
    <location>
        <begin position="1"/>
        <end position="497"/>
    </location>
</feature>
<feature type="transmembrane region" description="Helical" evidence="7">
    <location>
        <begin position="381"/>
        <end position="402"/>
    </location>
</feature>
<dbReference type="PRINTS" id="PR01165">
    <property type="entry name" value="CYCOXIDASEI"/>
</dbReference>
<evidence type="ECO:0000313" key="9">
    <source>
        <dbReference type="EMBL" id="ADI14617.1"/>
    </source>
</evidence>
<dbReference type="Gene3D" id="1.20.210.10">
    <property type="entry name" value="Cytochrome c oxidase-like, subunit I domain"/>
    <property type="match status" value="1"/>
</dbReference>
<feature type="transmembrane region" description="Helical" evidence="7">
    <location>
        <begin position="346"/>
        <end position="369"/>
    </location>
</feature>
<dbReference type="SUPFAM" id="SSF81442">
    <property type="entry name" value="Cytochrome c oxidase subunit I-like"/>
    <property type="match status" value="1"/>
</dbReference>
<dbReference type="HOGENOM" id="CLU_033807_1_0_0"/>
<feature type="transmembrane region" description="Helical" evidence="7">
    <location>
        <begin position="100"/>
        <end position="119"/>
    </location>
</feature>
<evidence type="ECO:0000256" key="7">
    <source>
        <dbReference type="SAM" id="Phobius"/>
    </source>
</evidence>
<accession>D7CXL5</accession>
<evidence type="ECO:0000313" key="10">
    <source>
        <dbReference type="Proteomes" id="UP000000379"/>
    </source>
</evidence>
<keyword evidence="3 6" id="KW-0812">Transmembrane</keyword>
<feature type="transmembrane region" description="Helical" evidence="7">
    <location>
        <begin position="414"/>
        <end position="435"/>
    </location>
</feature>
<dbReference type="GO" id="GO:0020037">
    <property type="term" value="F:heme binding"/>
    <property type="evidence" value="ECO:0007669"/>
    <property type="project" value="InterPro"/>
</dbReference>
<dbReference type="InterPro" id="IPR023616">
    <property type="entry name" value="Cyt_c_oxase-like_su1_dom"/>
</dbReference>
<comment type="subcellular location">
    <subcellularLocation>
        <location evidence="1">Membrane</location>
        <topology evidence="1">Multi-pass membrane protein</topology>
    </subcellularLocation>
</comment>
<reference evidence="9 10" key="2">
    <citation type="journal article" date="2011" name="Stand. Genomic Sci.">
        <title>Complete genome sequence of Truepera radiovictrix type strain (RQ-24).</title>
        <authorList>
            <person name="Ivanova N."/>
            <person name="Rohde C."/>
            <person name="Munk C."/>
            <person name="Nolan M."/>
            <person name="Lucas S."/>
            <person name="Del Rio T.G."/>
            <person name="Tice H."/>
            <person name="Deshpande S."/>
            <person name="Cheng J.F."/>
            <person name="Tapia R."/>
            <person name="Han C."/>
            <person name="Goodwin L."/>
            <person name="Pitluck S."/>
            <person name="Liolios K."/>
            <person name="Mavromatis K."/>
            <person name="Mikhailova N."/>
            <person name="Pati A."/>
            <person name="Chen A."/>
            <person name="Palaniappan K."/>
            <person name="Land M."/>
            <person name="Hauser L."/>
            <person name="Chang Y.J."/>
            <person name="Jeffries C.D."/>
            <person name="Brambilla E."/>
            <person name="Rohde M."/>
            <person name="Goker M."/>
            <person name="Tindall B.J."/>
            <person name="Woyke T."/>
            <person name="Bristow J."/>
            <person name="Eisen J.A."/>
            <person name="Markowitz V."/>
            <person name="Hugenholtz P."/>
            <person name="Kyrpides N.C."/>
            <person name="Klenk H.P."/>
            <person name="Lapidus A."/>
        </authorList>
    </citation>
    <scope>NUCLEOTIDE SEQUENCE [LARGE SCALE GENOMIC DNA]</scope>
    <source>
        <strain evidence="10">DSM 17093 / CIP 108686 / LMG 22925 / RQ-24</strain>
    </source>
</reference>
<feature type="transmembrane region" description="Helical" evidence="7">
    <location>
        <begin position="297"/>
        <end position="316"/>
    </location>
</feature>
<feature type="transmembrane region" description="Helical" evidence="7">
    <location>
        <begin position="527"/>
        <end position="548"/>
    </location>
</feature>